<dbReference type="InterPro" id="IPR037198">
    <property type="entry name" value="MutL_C_sf"/>
</dbReference>
<dbReference type="GO" id="GO:0032300">
    <property type="term" value="C:mismatch repair complex"/>
    <property type="evidence" value="ECO:0007669"/>
    <property type="project" value="InterPro"/>
</dbReference>
<dbReference type="Gene3D" id="3.30.565.10">
    <property type="entry name" value="Histidine kinase-like ATPase, C-terminal domain"/>
    <property type="match status" value="1"/>
</dbReference>
<dbReference type="GO" id="GO:0016887">
    <property type="term" value="F:ATP hydrolysis activity"/>
    <property type="evidence" value="ECO:0007669"/>
    <property type="project" value="InterPro"/>
</dbReference>
<evidence type="ECO:0000259" key="3">
    <source>
        <dbReference type="SMART" id="SM00853"/>
    </source>
</evidence>
<dbReference type="InterPro" id="IPR036890">
    <property type="entry name" value="HATPase_C_sf"/>
</dbReference>
<feature type="domain" description="MutL C-terminal dimerisation" evidence="3">
    <location>
        <begin position="754"/>
        <end position="965"/>
    </location>
</feature>
<dbReference type="GO" id="GO:0005524">
    <property type="term" value="F:ATP binding"/>
    <property type="evidence" value="ECO:0007669"/>
    <property type="project" value="InterPro"/>
</dbReference>
<dbReference type="InterPro" id="IPR014790">
    <property type="entry name" value="MutL_C"/>
</dbReference>
<dbReference type="Pfam" id="PF13589">
    <property type="entry name" value="HATPase_c_3"/>
    <property type="match status" value="1"/>
</dbReference>
<evidence type="ECO:0000313" key="5">
    <source>
        <dbReference type="Proteomes" id="UP001310890"/>
    </source>
</evidence>
<dbReference type="EMBL" id="JAVRRL010000007">
    <property type="protein sequence ID" value="KAK5116706.1"/>
    <property type="molecule type" value="Genomic_DNA"/>
</dbReference>
<dbReference type="AlphaFoldDB" id="A0AAN7YRK3"/>
<protein>
    <recommendedName>
        <fullName evidence="3">MutL C-terminal dimerisation domain-containing protein</fullName>
    </recommendedName>
</protein>
<dbReference type="PANTHER" id="PTHR10073:SF47">
    <property type="entry name" value="DNA MISMATCH REPAIR PROTEIN MLH3"/>
    <property type="match status" value="1"/>
</dbReference>
<accession>A0AAN7YRK3</accession>
<dbReference type="GO" id="GO:0140664">
    <property type="term" value="F:ATP-dependent DNA damage sensor activity"/>
    <property type="evidence" value="ECO:0007669"/>
    <property type="project" value="InterPro"/>
</dbReference>
<feature type="compositionally biased region" description="Low complexity" evidence="2">
    <location>
        <begin position="458"/>
        <end position="467"/>
    </location>
</feature>
<gene>
    <name evidence="4" type="ORF">LTR62_007380</name>
</gene>
<evidence type="ECO:0000256" key="1">
    <source>
        <dbReference type="ARBA" id="ARBA00006082"/>
    </source>
</evidence>
<reference evidence="4" key="1">
    <citation type="submission" date="2023-08" db="EMBL/GenBank/DDBJ databases">
        <title>Black Yeasts Isolated from many extreme environments.</title>
        <authorList>
            <person name="Coleine C."/>
            <person name="Stajich J.E."/>
            <person name="Selbmann L."/>
        </authorList>
    </citation>
    <scope>NUCLEOTIDE SEQUENCE</scope>
    <source>
        <strain evidence="4">CCFEE 5401</strain>
    </source>
</reference>
<proteinExistence type="inferred from homology"/>
<dbReference type="PANTHER" id="PTHR10073">
    <property type="entry name" value="DNA MISMATCH REPAIR PROTEIN MLH, PMS, MUTL"/>
    <property type="match status" value="1"/>
</dbReference>
<dbReference type="GO" id="GO:0006298">
    <property type="term" value="P:mismatch repair"/>
    <property type="evidence" value="ECO:0007669"/>
    <property type="project" value="InterPro"/>
</dbReference>
<name>A0AAN7YRK3_9PEZI</name>
<dbReference type="Gene3D" id="3.30.1540.20">
    <property type="entry name" value="MutL, C-terminal domain, dimerisation subdomain"/>
    <property type="match status" value="1"/>
</dbReference>
<feature type="region of interest" description="Disordered" evidence="2">
    <location>
        <begin position="410"/>
        <end position="480"/>
    </location>
</feature>
<dbReference type="InterPro" id="IPR042120">
    <property type="entry name" value="MutL_C_dimsub"/>
</dbReference>
<dbReference type="Proteomes" id="UP001310890">
    <property type="component" value="Unassembled WGS sequence"/>
</dbReference>
<dbReference type="InterPro" id="IPR038973">
    <property type="entry name" value="MutL/Mlh/Pms-like"/>
</dbReference>
<dbReference type="SMART" id="SM00853">
    <property type="entry name" value="MutL_C"/>
    <property type="match status" value="1"/>
</dbReference>
<dbReference type="SUPFAM" id="SSF55874">
    <property type="entry name" value="ATPase domain of HSP90 chaperone/DNA topoisomerase II/histidine kinase"/>
    <property type="match status" value="1"/>
</dbReference>
<feature type="compositionally biased region" description="Polar residues" evidence="2">
    <location>
        <begin position="422"/>
        <end position="439"/>
    </location>
</feature>
<evidence type="ECO:0000313" key="4">
    <source>
        <dbReference type="EMBL" id="KAK5116706.1"/>
    </source>
</evidence>
<dbReference type="SUPFAM" id="SSF118116">
    <property type="entry name" value="DNA mismatch repair protein MutL"/>
    <property type="match status" value="2"/>
</dbReference>
<organism evidence="4 5">
    <name type="scientific">Meristemomyces frigidus</name>
    <dbReference type="NCBI Taxonomy" id="1508187"/>
    <lineage>
        <taxon>Eukaryota</taxon>
        <taxon>Fungi</taxon>
        <taxon>Dikarya</taxon>
        <taxon>Ascomycota</taxon>
        <taxon>Pezizomycotina</taxon>
        <taxon>Dothideomycetes</taxon>
        <taxon>Dothideomycetidae</taxon>
        <taxon>Mycosphaerellales</taxon>
        <taxon>Teratosphaeriaceae</taxon>
        <taxon>Meristemomyces</taxon>
    </lineage>
</organism>
<evidence type="ECO:0000256" key="2">
    <source>
        <dbReference type="SAM" id="MobiDB-lite"/>
    </source>
</evidence>
<comment type="caution">
    <text evidence="4">The sequence shown here is derived from an EMBL/GenBank/DDBJ whole genome shotgun (WGS) entry which is preliminary data.</text>
</comment>
<comment type="similarity">
    <text evidence="1">Belongs to the DNA mismatch repair MutL/HexB family.</text>
</comment>
<feature type="region of interest" description="Disordered" evidence="2">
    <location>
        <begin position="496"/>
        <end position="539"/>
    </location>
</feature>
<sequence>MSRILPLPTDAAAQIYSSKTITSLQGVVLALLENSLDAGATKVEISIDFDRGGCTVLDNGAGILSEEFNEEGGLGKMFYTSKRSRGIEAGELHGTNGIYLASLAALCLLSITSKHQECTHHATLIMRSGRTIARHRPGLLSDELNTSSGTQVCVRDLFGSMPVRVKQRTLARDNGLEVMKSWQGLKHGLTALLVSWHRPCTVRCKDAKGDAGSLVLCPTSTTAGKMLTERSLSSLTGRAVGYGLQDTLLLLCQAGLLAAESRHRFESITASTTELSVKALFCLDPAPMKQCQFISIGINPVSAISGHNELYSSINQVFSNSSFGATDEPEVLKSEHDRRKHDRRFKNNGYTQKQLHGRKGVDRWPSYVLKVTINDGSALKTPDSISDQSLKAIDDLLKAMATRWLHAHNFRPQKLRKKNPADQGSPTALLNSPRRSSTADGVRGRRSDLLATPSIKRAATATSASTSKKPRTGAFPTSQASAVRASDFSTYFDGLTRIKSGRPPTGRTQTVPTTPKPLCPEGSRTSTPKLPFSMPKLMPAPFSETPTAASRGLGRDVVMASGVENTKSATRLANSDDYGSIDDDTLLEVATAMADAPTPDPLGRDTIESLDDKIVDWLDSRTKQVYRVNARTGVVLPAPPRVDKQISNLGSKAAIDTTTTAAGGALSLARRSKSTASSSTVQWLPGFLAQWDNPVFHRQGDQRIPVASFDGPGFGAAEAALHRCADHSLTQHFTEDGIKSSKHLSKKALANIRIIKQVDKKFILCLMPSSEDGESQHKRILVLVDQHAASERVILENLFTQLFSPIDASSPMASYTTNLGYRSSVATVLLEKPQRFQVSEKEAKLFVQHAHHFADWGILYEIITVLNDAKSQQSRALPLEQALVTVVALPTGIAERCILLPHILIELLRTEIWEPTSAREVPQETTDNDAREDGWLRRIGTCPNGIIAHLKSRACRSAIMFNDSLGVEDCERLLHDLSLCHFPFICAHGRVSMVPLMELDGESGDGMSGAVDGNNDRDRQSFSKAFTCWKKESCVTNQTSQSTFGMLCDTGGVGANV</sequence>